<protein>
    <recommendedName>
        <fullName evidence="3">PilZ domain-containing protein</fullName>
    </recommendedName>
</protein>
<evidence type="ECO:0008006" key="3">
    <source>
        <dbReference type="Google" id="ProtNLM"/>
    </source>
</evidence>
<accession>A0A495B7S6</accession>
<name>A0A495B7S6_VOGIN</name>
<dbReference type="Proteomes" id="UP000279384">
    <property type="component" value="Unassembled WGS sequence"/>
</dbReference>
<evidence type="ECO:0000313" key="1">
    <source>
        <dbReference type="EMBL" id="RKQ57012.1"/>
    </source>
</evidence>
<sequence length="558" mass="62791">MAKLDFFSFGDKRKSHPLDDVKSVTEWYAATQREFAAGSHDQITKLLSQFNQDIDSPSVATLEAIIELDRLGHIAHQQLCAQYLSSKLLPAIELQQRAQILSYGRQLVAAFQRFMSFDPEGEEAPHIRLLLPLVIGKMLFYLTENALWHYYRHASLDDVMWSNVNQLFRYAEEQAIDAVPLQLFPGEATTTIHDLYLAFLMTSLLNSGNLTSRQIHLAYQLALMLSNRMTLSRDLSGESSFIVNIQHASPPSRAHNVPQLQGIRVWSTTELVDQLNAWLAVYDGGATPQALRERFSRGVDPGLLRFLVREWAVKPFRFERAERVPVASKQLEVGRLLSGVHRLVREYEEFLAQGDRQESPSVSVEEVAEIRIYGFLTGRRREKNVAQDEVVKIATGTELQLWDIENQSDSGLGVSLPAAGAEWLSLGALLATREAGQQAWSLSIVRRIKRDDKERMYLGLQLLSSRPVAAYTKAENGRNADPTLPVGMVWNQGEIALFASAMKGGVKCNTLLIPLFSYAHGKKLQMFAKNKGFLVALGRVLEKGADWCQVEIELIRQL</sequence>
<proteinExistence type="predicted"/>
<dbReference type="AlphaFoldDB" id="A0A495B7S6"/>
<reference evidence="1 2" key="1">
    <citation type="submission" date="2018-10" db="EMBL/GenBank/DDBJ databases">
        <title>Genomic Encyclopedia of Type Strains, Phase IV (KMG-IV): sequencing the most valuable type-strain genomes for metagenomic binning, comparative biology and taxonomic classification.</title>
        <authorList>
            <person name="Goeker M."/>
        </authorList>
    </citation>
    <scope>NUCLEOTIDE SEQUENCE [LARGE SCALE GENOMIC DNA]</scope>
    <source>
        <strain evidence="1 2">DSM 3303</strain>
    </source>
</reference>
<organism evidence="1 2">
    <name type="scientific">Vogesella indigofera</name>
    <name type="common">Pseudomonas indigofera</name>
    <dbReference type="NCBI Taxonomy" id="45465"/>
    <lineage>
        <taxon>Bacteria</taxon>
        <taxon>Pseudomonadati</taxon>
        <taxon>Pseudomonadota</taxon>
        <taxon>Betaproteobacteria</taxon>
        <taxon>Neisseriales</taxon>
        <taxon>Chromobacteriaceae</taxon>
        <taxon>Vogesella</taxon>
    </lineage>
</organism>
<dbReference type="EMBL" id="RBID01000016">
    <property type="protein sequence ID" value="RKQ57012.1"/>
    <property type="molecule type" value="Genomic_DNA"/>
</dbReference>
<dbReference type="RefSeq" id="WP_120811024.1">
    <property type="nucleotide sequence ID" value="NZ_RBID01000016.1"/>
</dbReference>
<evidence type="ECO:0000313" key="2">
    <source>
        <dbReference type="Proteomes" id="UP000279384"/>
    </source>
</evidence>
<comment type="caution">
    <text evidence="1">The sequence shown here is derived from an EMBL/GenBank/DDBJ whole genome shotgun (WGS) entry which is preliminary data.</text>
</comment>
<gene>
    <name evidence="1" type="ORF">C8E02_2469</name>
</gene>